<evidence type="ECO:0000256" key="3">
    <source>
        <dbReference type="ARBA" id="ARBA00023163"/>
    </source>
</evidence>
<dbReference type="PANTHER" id="PTHR43952:SF19">
    <property type="entry name" value="MYB FAMILY TRANSCRIPTION FACTOR"/>
    <property type="match status" value="1"/>
</dbReference>
<feature type="domain" description="SANT" evidence="5">
    <location>
        <begin position="1"/>
        <end position="54"/>
    </location>
</feature>
<evidence type="ECO:0000256" key="2">
    <source>
        <dbReference type="ARBA" id="ARBA00023015"/>
    </source>
</evidence>
<keyword evidence="4" id="KW-0539">Nucleus</keyword>
<reference evidence="6 7" key="1">
    <citation type="submission" date="2024-01" db="EMBL/GenBank/DDBJ databases">
        <title>The genomes of 5 underutilized Papilionoideae crops provide insights into root nodulation and disease resistanc.</title>
        <authorList>
            <person name="Yuan L."/>
        </authorList>
    </citation>
    <scope>NUCLEOTIDE SEQUENCE [LARGE SCALE GENOMIC DNA]</scope>
    <source>
        <strain evidence="6">ZHUSHIDOU_FW_LH</strain>
        <tissue evidence="6">Leaf</tissue>
    </source>
</reference>
<name>A0AAN9E812_CROPI</name>
<dbReference type="Gene3D" id="1.10.10.60">
    <property type="entry name" value="Homeodomain-like"/>
    <property type="match status" value="1"/>
</dbReference>
<dbReference type="EMBL" id="JAYWIO010000007">
    <property type="protein sequence ID" value="KAK7250885.1"/>
    <property type="molecule type" value="Genomic_DNA"/>
</dbReference>
<dbReference type="SMART" id="SM00717">
    <property type="entry name" value="SANT"/>
    <property type="match status" value="1"/>
</dbReference>
<accession>A0AAN9E812</accession>
<evidence type="ECO:0000256" key="4">
    <source>
        <dbReference type="ARBA" id="ARBA00023242"/>
    </source>
</evidence>
<dbReference type="Proteomes" id="UP001372338">
    <property type="component" value="Unassembled WGS sequence"/>
</dbReference>
<keyword evidence="7" id="KW-1185">Reference proteome</keyword>
<dbReference type="FunFam" id="1.10.10.60:FF:000154">
    <property type="entry name" value="Transcription factor SRM1"/>
    <property type="match status" value="1"/>
</dbReference>
<proteinExistence type="predicted"/>
<keyword evidence="3" id="KW-0804">Transcription</keyword>
<dbReference type="InterPro" id="IPR001005">
    <property type="entry name" value="SANT/Myb"/>
</dbReference>
<evidence type="ECO:0000256" key="1">
    <source>
        <dbReference type="ARBA" id="ARBA00004123"/>
    </source>
</evidence>
<dbReference type="InterPro" id="IPR009057">
    <property type="entry name" value="Homeodomain-like_sf"/>
</dbReference>
<evidence type="ECO:0000313" key="6">
    <source>
        <dbReference type="EMBL" id="KAK7250885.1"/>
    </source>
</evidence>
<dbReference type="AlphaFoldDB" id="A0AAN9E812"/>
<gene>
    <name evidence="6" type="ORF">RIF29_33627</name>
</gene>
<protein>
    <recommendedName>
        <fullName evidence="5">SANT domain-containing protein</fullName>
    </recommendedName>
</protein>
<keyword evidence="2" id="KW-0805">Transcription regulation</keyword>
<dbReference type="CDD" id="cd00167">
    <property type="entry name" value="SANT"/>
    <property type="match status" value="1"/>
</dbReference>
<dbReference type="SUPFAM" id="SSF46689">
    <property type="entry name" value="Homeodomain-like"/>
    <property type="match status" value="1"/>
</dbReference>
<evidence type="ECO:0000313" key="7">
    <source>
        <dbReference type="Proteomes" id="UP001372338"/>
    </source>
</evidence>
<dbReference type="InterPro" id="IPR044636">
    <property type="entry name" value="RADIALIS-like"/>
</dbReference>
<organism evidence="6 7">
    <name type="scientific">Crotalaria pallida</name>
    <name type="common">Smooth rattlebox</name>
    <name type="synonym">Crotalaria striata</name>
    <dbReference type="NCBI Taxonomy" id="3830"/>
    <lineage>
        <taxon>Eukaryota</taxon>
        <taxon>Viridiplantae</taxon>
        <taxon>Streptophyta</taxon>
        <taxon>Embryophyta</taxon>
        <taxon>Tracheophyta</taxon>
        <taxon>Spermatophyta</taxon>
        <taxon>Magnoliopsida</taxon>
        <taxon>eudicotyledons</taxon>
        <taxon>Gunneridae</taxon>
        <taxon>Pentapetalae</taxon>
        <taxon>rosids</taxon>
        <taxon>fabids</taxon>
        <taxon>Fabales</taxon>
        <taxon>Fabaceae</taxon>
        <taxon>Papilionoideae</taxon>
        <taxon>50 kb inversion clade</taxon>
        <taxon>genistoids sensu lato</taxon>
        <taxon>core genistoids</taxon>
        <taxon>Crotalarieae</taxon>
        <taxon>Crotalaria</taxon>
    </lineage>
</organism>
<dbReference type="PROSITE" id="PS51293">
    <property type="entry name" value="SANT"/>
    <property type="match status" value="1"/>
</dbReference>
<dbReference type="PANTHER" id="PTHR43952">
    <property type="entry name" value="MYB FAMILY TRANSCRIPTION FACTOR-RELATED"/>
    <property type="match status" value="1"/>
</dbReference>
<comment type="subcellular location">
    <subcellularLocation>
        <location evidence="1">Nucleus</location>
    </subcellularLocation>
</comment>
<dbReference type="InterPro" id="IPR017884">
    <property type="entry name" value="SANT_dom"/>
</dbReference>
<comment type="caution">
    <text evidence="6">The sequence shown here is derived from an EMBL/GenBank/DDBJ whole genome shotgun (WGS) entry which is preliminary data.</text>
</comment>
<evidence type="ECO:0000259" key="5">
    <source>
        <dbReference type="PROSITE" id="PS51293"/>
    </source>
</evidence>
<dbReference type="GO" id="GO:0003700">
    <property type="term" value="F:DNA-binding transcription factor activity"/>
    <property type="evidence" value="ECO:0007669"/>
    <property type="project" value="InterPro"/>
</dbReference>
<sequence length="73" mass="8622">MASSWTARQNKLFEQALALYDRETPDRWQNVAQVVGRSVEEVKRHYEILKEDVERIEHGQVPFPRYRSNSSST</sequence>
<dbReference type="Pfam" id="PF00249">
    <property type="entry name" value="Myb_DNA-binding"/>
    <property type="match status" value="1"/>
</dbReference>
<dbReference type="GO" id="GO:0005634">
    <property type="term" value="C:nucleus"/>
    <property type="evidence" value="ECO:0007669"/>
    <property type="project" value="UniProtKB-SubCell"/>
</dbReference>